<dbReference type="EMBL" id="OV121135">
    <property type="protein sequence ID" value="CAH0554492.1"/>
    <property type="molecule type" value="Genomic_DNA"/>
</dbReference>
<comment type="subcellular location">
    <subcellularLocation>
        <location evidence="1 6">Membrane</location>
        <topology evidence="1 6">Multi-pass membrane protein</topology>
    </subcellularLocation>
</comment>
<name>A0A9P0B2X4_BRAAE</name>
<evidence type="ECO:0000256" key="1">
    <source>
        <dbReference type="ARBA" id="ARBA00004141"/>
    </source>
</evidence>
<evidence type="ECO:0000313" key="7">
    <source>
        <dbReference type="EMBL" id="CAH0554492.1"/>
    </source>
</evidence>
<dbReference type="PANTHER" id="PTHR19282">
    <property type="entry name" value="TETRASPANIN"/>
    <property type="match status" value="1"/>
</dbReference>
<dbReference type="InterPro" id="IPR008952">
    <property type="entry name" value="Tetraspanin_EC2_sf"/>
</dbReference>
<feature type="transmembrane region" description="Helical" evidence="6">
    <location>
        <begin position="54"/>
        <end position="77"/>
    </location>
</feature>
<reference evidence="7" key="1">
    <citation type="submission" date="2021-12" db="EMBL/GenBank/DDBJ databases">
        <authorList>
            <person name="King R."/>
        </authorList>
    </citation>
    <scope>NUCLEOTIDE SEQUENCE</scope>
</reference>
<dbReference type="AlphaFoldDB" id="A0A9P0B2X4"/>
<dbReference type="GO" id="GO:0005886">
    <property type="term" value="C:plasma membrane"/>
    <property type="evidence" value="ECO:0007669"/>
    <property type="project" value="TreeGrafter"/>
</dbReference>
<evidence type="ECO:0000256" key="2">
    <source>
        <dbReference type="ARBA" id="ARBA00006840"/>
    </source>
</evidence>
<keyword evidence="8" id="KW-1185">Reference proteome</keyword>
<comment type="similarity">
    <text evidence="2 6">Belongs to the tetraspanin (TM4SF) family.</text>
</comment>
<organism evidence="7 8">
    <name type="scientific">Brassicogethes aeneus</name>
    <name type="common">Rape pollen beetle</name>
    <name type="synonym">Meligethes aeneus</name>
    <dbReference type="NCBI Taxonomy" id="1431903"/>
    <lineage>
        <taxon>Eukaryota</taxon>
        <taxon>Metazoa</taxon>
        <taxon>Ecdysozoa</taxon>
        <taxon>Arthropoda</taxon>
        <taxon>Hexapoda</taxon>
        <taxon>Insecta</taxon>
        <taxon>Pterygota</taxon>
        <taxon>Neoptera</taxon>
        <taxon>Endopterygota</taxon>
        <taxon>Coleoptera</taxon>
        <taxon>Polyphaga</taxon>
        <taxon>Cucujiformia</taxon>
        <taxon>Nitidulidae</taxon>
        <taxon>Meligethinae</taxon>
        <taxon>Brassicogethes</taxon>
    </lineage>
</organism>
<keyword evidence="4 6" id="KW-1133">Transmembrane helix</keyword>
<dbReference type="InterPro" id="IPR000301">
    <property type="entry name" value="Tetraspanin_animals"/>
</dbReference>
<dbReference type="Pfam" id="PF00335">
    <property type="entry name" value="Tetraspanin"/>
    <property type="match status" value="1"/>
</dbReference>
<dbReference type="InterPro" id="IPR018503">
    <property type="entry name" value="Tetraspanin_CS"/>
</dbReference>
<dbReference type="OrthoDB" id="71600at2759"/>
<evidence type="ECO:0000256" key="5">
    <source>
        <dbReference type="ARBA" id="ARBA00023136"/>
    </source>
</evidence>
<dbReference type="SUPFAM" id="SSF48652">
    <property type="entry name" value="Tetraspanin"/>
    <property type="match status" value="1"/>
</dbReference>
<evidence type="ECO:0000256" key="6">
    <source>
        <dbReference type="RuleBase" id="RU361218"/>
    </source>
</evidence>
<dbReference type="PANTHER" id="PTHR19282:SF521">
    <property type="entry name" value="IP01817P-RELATED"/>
    <property type="match status" value="1"/>
</dbReference>
<accession>A0A9P0B2X4</accession>
<evidence type="ECO:0000256" key="4">
    <source>
        <dbReference type="ARBA" id="ARBA00022989"/>
    </source>
</evidence>
<dbReference type="PROSITE" id="PS00421">
    <property type="entry name" value="TM4_1"/>
    <property type="match status" value="1"/>
</dbReference>
<proteinExistence type="inferred from homology"/>
<keyword evidence="5 6" id="KW-0472">Membrane</keyword>
<evidence type="ECO:0000256" key="3">
    <source>
        <dbReference type="ARBA" id="ARBA00022692"/>
    </source>
</evidence>
<feature type="transmembrane region" description="Helical" evidence="6">
    <location>
        <begin position="84"/>
        <end position="107"/>
    </location>
</feature>
<gene>
    <name evidence="7" type="ORF">MELIAE_LOCUS6073</name>
</gene>
<dbReference type="Proteomes" id="UP001154078">
    <property type="component" value="Chromosome 4"/>
</dbReference>
<keyword evidence="3 6" id="KW-0812">Transmembrane</keyword>
<protein>
    <recommendedName>
        <fullName evidence="6">Tetraspanin</fullName>
    </recommendedName>
</protein>
<feature type="transmembrane region" description="Helical" evidence="6">
    <location>
        <begin position="12"/>
        <end position="34"/>
    </location>
</feature>
<evidence type="ECO:0000313" key="8">
    <source>
        <dbReference type="Proteomes" id="UP001154078"/>
    </source>
</evidence>
<sequence>MGCASGTVKLLLQTANLLFCLAGLGLIAIGGLTLNNYHKYDDAIPDDFQSLQLAPIFTIVVGSIIFFISFMGCCGACQENTCMLSTYAVILLGILLVQVGLGIYAFMEIKNDDQLQHAITKQLEIIYKNDKDHEVRDMIEKELQCCGYDGFITSALNGQICIDPTKPPCDKAILNLIHTSFKYLGYTLLGMLATELICSVFALFLVNSIKNEGRRGKYYQ</sequence>
<feature type="transmembrane region" description="Helical" evidence="6">
    <location>
        <begin position="183"/>
        <end position="206"/>
    </location>
</feature>
<dbReference type="InterPro" id="IPR018499">
    <property type="entry name" value="Tetraspanin/Peripherin"/>
</dbReference>
<dbReference type="PRINTS" id="PR00259">
    <property type="entry name" value="TMFOUR"/>
</dbReference>
<dbReference type="PIRSF" id="PIRSF002419">
    <property type="entry name" value="Tetraspanin"/>
    <property type="match status" value="1"/>
</dbReference>